<feature type="region of interest" description="Disordered" evidence="1">
    <location>
        <begin position="277"/>
        <end position="298"/>
    </location>
</feature>
<reference evidence="3" key="2">
    <citation type="submission" date="2021-01" db="UniProtKB">
        <authorList>
            <consortium name="EnsemblMetazoa"/>
        </authorList>
    </citation>
    <scope>IDENTIFICATION</scope>
</reference>
<feature type="compositionally biased region" description="Pro residues" evidence="1">
    <location>
        <begin position="277"/>
        <end position="291"/>
    </location>
</feature>
<dbReference type="GeneID" id="577789"/>
<protein>
    <recommendedName>
        <fullName evidence="2">SERTA domain-containing protein</fullName>
    </recommendedName>
</protein>
<dbReference type="Proteomes" id="UP000007110">
    <property type="component" value="Unassembled WGS sequence"/>
</dbReference>
<organism evidence="3 4">
    <name type="scientific">Strongylocentrotus purpuratus</name>
    <name type="common">Purple sea urchin</name>
    <dbReference type="NCBI Taxonomy" id="7668"/>
    <lineage>
        <taxon>Eukaryota</taxon>
        <taxon>Metazoa</taxon>
        <taxon>Echinodermata</taxon>
        <taxon>Eleutherozoa</taxon>
        <taxon>Echinozoa</taxon>
        <taxon>Echinoidea</taxon>
        <taxon>Euechinoidea</taxon>
        <taxon>Echinacea</taxon>
        <taxon>Camarodonta</taxon>
        <taxon>Echinidea</taxon>
        <taxon>Strongylocentrotidae</taxon>
        <taxon>Strongylocentrotus</taxon>
    </lineage>
</organism>
<feature type="domain" description="SERTA" evidence="2">
    <location>
        <begin position="40"/>
        <end position="87"/>
    </location>
</feature>
<reference evidence="4" key="1">
    <citation type="submission" date="2015-02" db="EMBL/GenBank/DDBJ databases">
        <title>Genome sequencing for Strongylocentrotus purpuratus.</title>
        <authorList>
            <person name="Murali S."/>
            <person name="Liu Y."/>
            <person name="Vee V."/>
            <person name="English A."/>
            <person name="Wang M."/>
            <person name="Skinner E."/>
            <person name="Han Y."/>
            <person name="Muzny D.M."/>
            <person name="Worley K.C."/>
            <person name="Gibbs R.A."/>
        </authorList>
    </citation>
    <scope>NUCLEOTIDE SEQUENCE</scope>
</reference>
<feature type="region of interest" description="Disordered" evidence="1">
    <location>
        <begin position="1"/>
        <end position="26"/>
    </location>
</feature>
<dbReference type="GO" id="GO:0005634">
    <property type="term" value="C:nucleus"/>
    <property type="evidence" value="ECO:0000318"/>
    <property type="project" value="GO_Central"/>
</dbReference>
<dbReference type="PANTHER" id="PTHR16277">
    <property type="entry name" value="CELL DIVISION CYCLE ASSOCIATED PROTEIN 4/SERTA DOMAIN-CONTAINING PROTEIN 2"/>
    <property type="match status" value="1"/>
</dbReference>
<evidence type="ECO:0000313" key="4">
    <source>
        <dbReference type="Proteomes" id="UP000007110"/>
    </source>
</evidence>
<dbReference type="InParanoid" id="A0A7M7RAJ5"/>
<proteinExistence type="predicted"/>
<dbReference type="RefSeq" id="XP_783091.2">
    <property type="nucleotide sequence ID" value="XM_777998.5"/>
</dbReference>
<keyword evidence="4" id="KW-1185">Reference proteome</keyword>
<dbReference type="InterPro" id="IPR009263">
    <property type="entry name" value="SERTA_dom"/>
</dbReference>
<accession>A0A7M7RAJ5</accession>
<evidence type="ECO:0000256" key="1">
    <source>
        <dbReference type="SAM" id="MobiDB-lite"/>
    </source>
</evidence>
<sequence>MPGRSMPGLVGTGTKRKRDDGEDGLEGSHRLATCSQVCSYTLQRQCVLNLSACKLQMTRQQIEPPLRRSVLICNTLRHIERELRAEGRHYDCSRVSMLISNQPPCIDAPNKESIPSSHETSNNSSPSPADSRGCLNERSRVASSENTCPAVQRCAQPLADKSSLSLSDSRLQADSVETAKTVTSHENNNCLPSIANKTTMPSHLDTALQHTNMLTRLTDKLLPISRDNIKQEINSCLDMTATPTLNAASTDIMEFGDEIFGDIDVSLYDFDLAPPFIPTHTPNPNPKPPSPSSNSEDWIRSFQGDMVAGLDVVSSTTGAQGGSCRSDLMHVDELDQIMHILVDVGM</sequence>
<dbReference type="AlphaFoldDB" id="A0A7M7RAJ5"/>
<dbReference type="OMA" id="ESHCCEL"/>
<dbReference type="GO" id="GO:0003713">
    <property type="term" value="F:transcription coactivator activity"/>
    <property type="evidence" value="ECO:0000318"/>
    <property type="project" value="GO_Central"/>
</dbReference>
<feature type="region of interest" description="Disordered" evidence="1">
    <location>
        <begin position="103"/>
        <end position="138"/>
    </location>
</feature>
<evidence type="ECO:0000313" key="3">
    <source>
        <dbReference type="EnsemblMetazoa" id="XP_783091"/>
    </source>
</evidence>
<name>A0A7M7RAJ5_STRPU</name>
<dbReference type="GO" id="GO:0005737">
    <property type="term" value="C:cytoplasm"/>
    <property type="evidence" value="ECO:0000318"/>
    <property type="project" value="GO_Central"/>
</dbReference>
<evidence type="ECO:0000259" key="2">
    <source>
        <dbReference type="PROSITE" id="PS51053"/>
    </source>
</evidence>
<dbReference type="OrthoDB" id="6083860at2759"/>
<feature type="compositionally biased region" description="Low complexity" evidence="1">
    <location>
        <begin position="113"/>
        <end position="128"/>
    </location>
</feature>
<dbReference type="EnsemblMetazoa" id="XM_777998">
    <property type="protein sequence ID" value="XP_783091"/>
    <property type="gene ID" value="LOC577789"/>
</dbReference>
<dbReference type="InterPro" id="IPR052262">
    <property type="entry name" value="E2F-SERTA_domain_protein"/>
</dbReference>
<dbReference type="PANTHER" id="PTHR16277:SF7">
    <property type="entry name" value="RE12330P"/>
    <property type="match status" value="1"/>
</dbReference>
<dbReference type="PROSITE" id="PS51053">
    <property type="entry name" value="SERTA"/>
    <property type="match status" value="1"/>
</dbReference>
<dbReference type="Pfam" id="PF06031">
    <property type="entry name" value="SERTA"/>
    <property type="match status" value="1"/>
</dbReference>